<dbReference type="PIRSF" id="PIRSF000232">
    <property type="entry name" value="YdjA"/>
    <property type="match status" value="1"/>
</dbReference>
<dbReference type="SUPFAM" id="SSF55469">
    <property type="entry name" value="FMN-dependent nitroreductase-like"/>
    <property type="match status" value="1"/>
</dbReference>
<accession>A0A0H5QCC7</accession>
<evidence type="ECO:0000256" key="6">
    <source>
        <dbReference type="ARBA" id="ARBA00023027"/>
    </source>
</evidence>
<dbReference type="Proteomes" id="UP000182715">
    <property type="component" value="Unassembled WGS sequence"/>
</dbReference>
<evidence type="ECO:0000256" key="3">
    <source>
        <dbReference type="ARBA" id="ARBA00022643"/>
    </source>
</evidence>
<dbReference type="InterPro" id="IPR052530">
    <property type="entry name" value="NAD(P)H_nitroreductase"/>
</dbReference>
<evidence type="ECO:0000256" key="1">
    <source>
        <dbReference type="ARBA" id="ARBA00007118"/>
    </source>
</evidence>
<dbReference type="InterPro" id="IPR026021">
    <property type="entry name" value="YdjA-like"/>
</dbReference>
<evidence type="ECO:0000259" key="9">
    <source>
        <dbReference type="Pfam" id="PF00881"/>
    </source>
</evidence>
<feature type="binding site" evidence="8">
    <location>
        <position position="39"/>
    </location>
    <ligand>
        <name>FMN</name>
        <dbReference type="ChEBI" id="CHEBI:58210"/>
        <note>ligand shared between dimeric partners</note>
    </ligand>
</feature>
<reference evidence="10 11" key="1">
    <citation type="submission" date="2014-11" db="EMBL/GenBank/DDBJ databases">
        <authorList>
            <person name="Diene M.Seydina."/>
        </authorList>
    </citation>
    <scope>NUCLEOTIDE SEQUENCE [LARGE SCALE GENOMIC DNA]</scope>
    <source>
        <strain evidence="10 11">Neisseria meningitidis CHUV</strain>
    </source>
</reference>
<evidence type="ECO:0000313" key="10">
    <source>
        <dbReference type="EMBL" id="CRY99677.1"/>
    </source>
</evidence>
<keyword evidence="4 7" id="KW-0521">NADP</keyword>
<name>A0A0H5QCC7_NEIMI</name>
<dbReference type="Pfam" id="PF00881">
    <property type="entry name" value="Nitroreductase"/>
    <property type="match status" value="1"/>
</dbReference>
<protein>
    <recommendedName>
        <fullName evidence="7">Putative NAD(P)H nitroreductase</fullName>
        <ecNumber evidence="7">1.-.-.-</ecNumber>
    </recommendedName>
</protein>
<evidence type="ECO:0000256" key="4">
    <source>
        <dbReference type="ARBA" id="ARBA00022857"/>
    </source>
</evidence>
<keyword evidence="6 7" id="KW-0520">NAD</keyword>
<evidence type="ECO:0000256" key="2">
    <source>
        <dbReference type="ARBA" id="ARBA00022630"/>
    </source>
</evidence>
<sequence length="185" mass="20550">MDALKLLTNRRSSKKLKHPAPDAAELEQIFQAATQVPDHGNMRPFRFTVIQGEVGLQRFRDVLKQTVAELNFGDDAMKKAEKVGNMAPMVIGVTFAPNRDVPKPKPEWEQMLTAGCAAYALQLAATAQGFDNVWITGMWVNSPLLREAFGCADKDKIIGLMMVGTPTEEVHKPKNTDLEAFVSHW</sequence>
<keyword evidence="3 7" id="KW-0288">FMN</keyword>
<dbReference type="PANTHER" id="PTHR43821:SF1">
    <property type="entry name" value="NAD(P)H NITROREDUCTASE YDJA-RELATED"/>
    <property type="match status" value="1"/>
</dbReference>
<feature type="binding site" description="in other chain" evidence="8">
    <location>
        <begin position="10"/>
        <end position="12"/>
    </location>
    <ligand>
        <name>FMN</name>
        <dbReference type="ChEBI" id="CHEBI:58210"/>
        <note>ligand shared between dimeric partners</note>
    </ligand>
</feature>
<keyword evidence="5 7" id="KW-0560">Oxidoreductase</keyword>
<feature type="binding site" description="in other chain" evidence="8">
    <location>
        <begin position="134"/>
        <end position="136"/>
    </location>
    <ligand>
        <name>FMN</name>
        <dbReference type="ChEBI" id="CHEBI:58210"/>
        <note>ligand shared between dimeric partners</note>
    </ligand>
</feature>
<dbReference type="InterPro" id="IPR029479">
    <property type="entry name" value="Nitroreductase"/>
</dbReference>
<proteinExistence type="inferred from homology"/>
<feature type="domain" description="Nitroreductase" evidence="9">
    <location>
        <begin position="8"/>
        <end position="164"/>
    </location>
</feature>
<dbReference type="InterPro" id="IPR000415">
    <property type="entry name" value="Nitroreductase-like"/>
</dbReference>
<dbReference type="EMBL" id="CVTF01000080">
    <property type="protein sequence ID" value="CRY99677.1"/>
    <property type="molecule type" value="Genomic_DNA"/>
</dbReference>
<evidence type="ECO:0000256" key="5">
    <source>
        <dbReference type="ARBA" id="ARBA00023002"/>
    </source>
</evidence>
<dbReference type="OMA" id="LTEWFAY"/>
<evidence type="ECO:0000256" key="7">
    <source>
        <dbReference type="PIRNR" id="PIRNR000232"/>
    </source>
</evidence>
<evidence type="ECO:0000256" key="8">
    <source>
        <dbReference type="PIRSR" id="PIRSR000232-1"/>
    </source>
</evidence>
<dbReference type="EC" id="1.-.-.-" evidence="7"/>
<dbReference type="GO" id="GO:0016491">
    <property type="term" value="F:oxidoreductase activity"/>
    <property type="evidence" value="ECO:0007669"/>
    <property type="project" value="UniProtKB-UniRule"/>
</dbReference>
<comment type="similarity">
    <text evidence="1 7">Belongs to the nitroreductase family.</text>
</comment>
<evidence type="ECO:0000313" key="11">
    <source>
        <dbReference type="Proteomes" id="UP000182715"/>
    </source>
</evidence>
<keyword evidence="2 7" id="KW-0285">Flavoprotein</keyword>
<dbReference type="Gene3D" id="3.40.109.10">
    <property type="entry name" value="NADH Oxidase"/>
    <property type="match status" value="1"/>
</dbReference>
<comment type="cofactor">
    <cofactor evidence="8">
        <name>FMN</name>
        <dbReference type="ChEBI" id="CHEBI:58210"/>
    </cofactor>
    <text evidence="8">Binds 1 FMN per subunit.</text>
</comment>
<organism evidence="10 11">
    <name type="scientific">Neisseria meningitidis serogroup B</name>
    <dbReference type="NCBI Taxonomy" id="491"/>
    <lineage>
        <taxon>Bacteria</taxon>
        <taxon>Pseudomonadati</taxon>
        <taxon>Pseudomonadota</taxon>
        <taxon>Betaproteobacteria</taxon>
        <taxon>Neisseriales</taxon>
        <taxon>Neisseriaceae</taxon>
        <taxon>Neisseria</taxon>
    </lineage>
</organism>
<dbReference type="PANTHER" id="PTHR43821">
    <property type="entry name" value="NAD(P)H NITROREDUCTASE YDJA-RELATED"/>
    <property type="match status" value="1"/>
</dbReference>
<dbReference type="CDD" id="cd02135">
    <property type="entry name" value="YdjA-like"/>
    <property type="match status" value="1"/>
</dbReference>
<dbReference type="AlphaFoldDB" id="A0A0H5QCC7"/>